<proteinExistence type="predicted"/>
<keyword evidence="2" id="KW-1185">Reference proteome</keyword>
<dbReference type="AlphaFoldDB" id="A0A4Q7EGX2"/>
<name>A0A4Q7EGX2_9CYAN</name>
<reference evidence="1 2" key="1">
    <citation type="submission" date="2018-11" db="EMBL/GenBank/DDBJ databases">
        <title>Whole genome sequencing of an environmental sample.</title>
        <authorList>
            <person name="Sarangi A.N."/>
            <person name="Singh D."/>
            <person name="Tripathy S."/>
        </authorList>
    </citation>
    <scope>NUCLEOTIDE SEQUENCE [LARGE SCALE GENOMIC DNA]</scope>
    <source>
        <strain evidence="1 2">Lakshadweep</strain>
    </source>
</reference>
<gene>
    <name evidence="1" type="ORF">DYY88_03500</name>
</gene>
<protein>
    <submittedName>
        <fullName evidence="1">Uncharacterized protein</fullName>
    </submittedName>
</protein>
<dbReference type="OrthoDB" id="509728at2"/>
<evidence type="ECO:0000313" key="2">
    <source>
        <dbReference type="Proteomes" id="UP000292459"/>
    </source>
</evidence>
<dbReference type="Proteomes" id="UP000292459">
    <property type="component" value="Unassembled WGS sequence"/>
</dbReference>
<dbReference type="EMBL" id="QVFV01000001">
    <property type="protein sequence ID" value="RZM82326.1"/>
    <property type="molecule type" value="Genomic_DNA"/>
</dbReference>
<comment type="caution">
    <text evidence="1">The sequence shown here is derived from an EMBL/GenBank/DDBJ whole genome shotgun (WGS) entry which is preliminary data.</text>
</comment>
<accession>A0A4Q7EGX2</accession>
<evidence type="ECO:0000313" key="1">
    <source>
        <dbReference type="EMBL" id="RZM82326.1"/>
    </source>
</evidence>
<dbReference type="RefSeq" id="WP_130199313.1">
    <property type="nucleotide sequence ID" value="NZ_QVFV01000001.1"/>
</dbReference>
<organism evidence="1 2">
    <name type="scientific">Leptolyngbya iicbica LK</name>
    <dbReference type="NCBI Taxonomy" id="2294035"/>
    <lineage>
        <taxon>Bacteria</taxon>
        <taxon>Bacillati</taxon>
        <taxon>Cyanobacteriota</taxon>
        <taxon>Cyanophyceae</taxon>
        <taxon>Leptolyngbyales</taxon>
        <taxon>Leptolyngbyaceae</taxon>
        <taxon>Leptolyngbya group</taxon>
        <taxon>Leptolyngbya</taxon>
        <taxon>Leptolyngbya iicbica</taxon>
    </lineage>
</organism>
<sequence>MSGAPLGENPPEMGIVQRHAAIAALPTMPTFAAPSLTARFQRVAWGSLIGGIVLAVGLANRAIAQTPAPPTGMPAEEAMLQLLIDIPSSYGNDLGFFEEADENWPIVSQDSVSLFQATLPSVWWSRDSLPTLWRVSNDTIIRVAGYRLVRGWTAFYSQTAAAPVIDVQVDPQYWNRFNDFQQFAVLRQLGTAGMNYGHHVRIYNSIDLAGIHACDFSNIPGINDRPSQEVPTAQLLDVNCEAAIGSFVNYEIPNFGDDLFAPP</sequence>